<protein>
    <submittedName>
        <fullName evidence="4">Ribosomal-protein-alanine N-acetyltransferase</fullName>
        <ecNumber evidence="4">2.3.1.267</ecNumber>
    </submittedName>
</protein>
<dbReference type="InterPro" id="IPR006464">
    <property type="entry name" value="AcTrfase_RimI/Ard1"/>
</dbReference>
<dbReference type="Pfam" id="PF00583">
    <property type="entry name" value="Acetyltransf_1"/>
    <property type="match status" value="1"/>
</dbReference>
<dbReference type="NCBIfam" id="TIGR01575">
    <property type="entry name" value="rimI"/>
    <property type="match status" value="1"/>
</dbReference>
<name>A0ABT3HIG0_9HYPH</name>
<evidence type="ECO:0000256" key="2">
    <source>
        <dbReference type="ARBA" id="ARBA00023315"/>
    </source>
</evidence>
<dbReference type="CDD" id="cd04301">
    <property type="entry name" value="NAT_SF"/>
    <property type="match status" value="1"/>
</dbReference>
<dbReference type="PROSITE" id="PS51186">
    <property type="entry name" value="GNAT"/>
    <property type="match status" value="1"/>
</dbReference>
<comment type="caution">
    <text evidence="4">The sequence shown here is derived from an EMBL/GenBank/DDBJ whole genome shotgun (WGS) entry which is preliminary data.</text>
</comment>
<keyword evidence="2 4" id="KW-0012">Acyltransferase</keyword>
<dbReference type="SUPFAM" id="SSF55729">
    <property type="entry name" value="Acyl-CoA N-acyltransferases (Nat)"/>
    <property type="match status" value="1"/>
</dbReference>
<dbReference type="EMBL" id="JAOQNS010000018">
    <property type="protein sequence ID" value="MCW2310084.1"/>
    <property type="molecule type" value="Genomic_DNA"/>
</dbReference>
<gene>
    <name evidence="4" type="ORF">M2319_004449</name>
</gene>
<proteinExistence type="predicted"/>
<dbReference type="Proteomes" id="UP001209755">
    <property type="component" value="Unassembled WGS sequence"/>
</dbReference>
<evidence type="ECO:0000313" key="5">
    <source>
        <dbReference type="Proteomes" id="UP001209755"/>
    </source>
</evidence>
<sequence length="161" mass="17861">MWWLLQIPTLVDAATEDDVAALSEIHSEAFEHTWSEEEIAALLRQENVIGLAARRSSLFAAVRPVGFVMVRTAADEAEILTIAVSPSCRRRGIGRQLVEAVLRKLYADRIAELYLEVDVGNIAAVGLYRSLGFREVGERVGYYGNAAGERSTALVMKRELR</sequence>
<keyword evidence="1 4" id="KW-0808">Transferase</keyword>
<dbReference type="PANTHER" id="PTHR43877">
    <property type="entry name" value="AMINOALKYLPHOSPHONATE N-ACETYLTRANSFERASE-RELATED-RELATED"/>
    <property type="match status" value="1"/>
</dbReference>
<dbReference type="RefSeq" id="WP_264603661.1">
    <property type="nucleotide sequence ID" value="NZ_JAOQNS010000018.1"/>
</dbReference>
<evidence type="ECO:0000259" key="3">
    <source>
        <dbReference type="PROSITE" id="PS51186"/>
    </source>
</evidence>
<evidence type="ECO:0000313" key="4">
    <source>
        <dbReference type="EMBL" id="MCW2310084.1"/>
    </source>
</evidence>
<dbReference type="PANTHER" id="PTHR43877:SF2">
    <property type="entry name" value="AMINOALKYLPHOSPHONATE N-ACETYLTRANSFERASE-RELATED"/>
    <property type="match status" value="1"/>
</dbReference>
<keyword evidence="5" id="KW-1185">Reference proteome</keyword>
<dbReference type="GO" id="GO:0008999">
    <property type="term" value="F:protein-N-terminal-alanine acetyltransferase activity"/>
    <property type="evidence" value="ECO:0007669"/>
    <property type="project" value="UniProtKB-EC"/>
</dbReference>
<dbReference type="EC" id="2.3.1.267" evidence="4"/>
<accession>A0ABT3HIG0</accession>
<feature type="domain" description="N-acetyltransferase" evidence="3">
    <location>
        <begin position="9"/>
        <end position="161"/>
    </location>
</feature>
<dbReference type="InterPro" id="IPR016181">
    <property type="entry name" value="Acyl_CoA_acyltransferase"/>
</dbReference>
<organism evidence="4 5">
    <name type="scientific">Rhodobium gokarnense</name>
    <dbReference type="NCBI Taxonomy" id="364296"/>
    <lineage>
        <taxon>Bacteria</taxon>
        <taxon>Pseudomonadati</taxon>
        <taxon>Pseudomonadota</taxon>
        <taxon>Alphaproteobacteria</taxon>
        <taxon>Hyphomicrobiales</taxon>
        <taxon>Rhodobiaceae</taxon>
        <taxon>Rhodobium</taxon>
    </lineage>
</organism>
<reference evidence="5" key="1">
    <citation type="submission" date="2023-07" db="EMBL/GenBank/DDBJ databases">
        <title>Genome sequencing of Purple Non-Sulfur Bacteria from various extreme environments.</title>
        <authorList>
            <person name="Mayer M."/>
        </authorList>
    </citation>
    <scope>NUCLEOTIDE SEQUENCE [LARGE SCALE GENOMIC DNA]</scope>
    <source>
        <strain evidence="5">DSM 17935</strain>
    </source>
</reference>
<evidence type="ECO:0000256" key="1">
    <source>
        <dbReference type="ARBA" id="ARBA00022679"/>
    </source>
</evidence>
<dbReference type="Gene3D" id="3.40.630.30">
    <property type="match status" value="1"/>
</dbReference>
<dbReference type="InterPro" id="IPR000182">
    <property type="entry name" value="GNAT_dom"/>
</dbReference>
<dbReference type="InterPro" id="IPR050832">
    <property type="entry name" value="Bact_Acetyltransf"/>
</dbReference>